<protein>
    <submittedName>
        <fullName evidence="1">Uncharacterized protein</fullName>
    </submittedName>
</protein>
<dbReference type="RefSeq" id="WP_342756753.1">
    <property type="nucleotide sequence ID" value="NZ_CP146256.1"/>
</dbReference>
<accession>A0ABZ3ESH6</accession>
<name>A0ABZ3ESH6_9FIRM</name>
<reference evidence="1 2" key="1">
    <citation type="submission" date="2024-02" db="EMBL/GenBank/DDBJ databases">
        <title>Bacterial strain from lacustrine sediment.</title>
        <authorList>
            <person name="Petit C."/>
            <person name="Fadhlaoui K."/>
        </authorList>
    </citation>
    <scope>NUCLEOTIDE SEQUENCE [LARGE SCALE GENOMIC DNA]</scope>
    <source>
        <strain evidence="1 2">IPX-CK</strain>
    </source>
</reference>
<evidence type="ECO:0000313" key="2">
    <source>
        <dbReference type="Proteomes" id="UP001451571"/>
    </source>
</evidence>
<keyword evidence="2" id="KW-1185">Reference proteome</keyword>
<evidence type="ECO:0000313" key="1">
    <source>
        <dbReference type="EMBL" id="XAH73146.1"/>
    </source>
</evidence>
<dbReference type="EMBL" id="CP146256">
    <property type="protein sequence ID" value="XAH73146.1"/>
    <property type="molecule type" value="Genomic_DNA"/>
</dbReference>
<organism evidence="1 2">
    <name type="scientific">Kineothrix sedimenti</name>
    <dbReference type="NCBI Taxonomy" id="3123317"/>
    <lineage>
        <taxon>Bacteria</taxon>
        <taxon>Bacillati</taxon>
        <taxon>Bacillota</taxon>
        <taxon>Clostridia</taxon>
        <taxon>Lachnospirales</taxon>
        <taxon>Lachnospiraceae</taxon>
        <taxon>Kineothrix</taxon>
    </lineage>
</organism>
<proteinExistence type="predicted"/>
<dbReference type="Proteomes" id="UP001451571">
    <property type="component" value="Chromosome"/>
</dbReference>
<sequence>MSDDLISRKAVIEIIRDIGEMLKIPCGNGGWGDSDADNSGANSIRDNFAEKVIDFLSAVPTAYDVDKVVERLEEKIKALGGPSSTDEAQDVAVKEIMWCTDVVKGGGVDE</sequence>
<gene>
    <name evidence="1" type="ORF">V6984_16780</name>
</gene>